<dbReference type="RefSeq" id="WP_345106703.1">
    <property type="nucleotide sequence ID" value="NZ_BAABCV010000013.1"/>
</dbReference>
<gene>
    <name evidence="1" type="ORF">GCM10022392_31460</name>
</gene>
<evidence type="ECO:0000313" key="2">
    <source>
        <dbReference type="Proteomes" id="UP001500841"/>
    </source>
</evidence>
<protein>
    <recommendedName>
        <fullName evidence="3">LPS export ABC transporter protein LptC</fullName>
    </recommendedName>
</protein>
<sequence length="208" mass="24033">MAHNTPLPLHSPTRPVLKGDHYRVGQYRSVWVIAILFSLLPSCKPDNIQNDVKPKYFDLAGYFKADTAKLRRLNHLTLKTVTHNGASETKKIHIDDWGLELSLFIQSDINKPAWRDSYNIQPRNNGSVVYMAKTPELRTREIAIARNEDKSIKWIIIHNASKNILYQTTEVLTYYPDSLYIINKTQHVRFLGTNKYSIKGTLINDARR</sequence>
<reference evidence="2" key="1">
    <citation type="journal article" date="2019" name="Int. J. Syst. Evol. Microbiol.">
        <title>The Global Catalogue of Microorganisms (GCM) 10K type strain sequencing project: providing services to taxonomists for standard genome sequencing and annotation.</title>
        <authorList>
            <consortium name="The Broad Institute Genomics Platform"/>
            <consortium name="The Broad Institute Genome Sequencing Center for Infectious Disease"/>
            <person name="Wu L."/>
            <person name="Ma J."/>
        </authorList>
    </citation>
    <scope>NUCLEOTIDE SEQUENCE [LARGE SCALE GENOMIC DNA]</scope>
    <source>
        <strain evidence="2">JCM 17085</strain>
    </source>
</reference>
<evidence type="ECO:0008006" key="3">
    <source>
        <dbReference type="Google" id="ProtNLM"/>
    </source>
</evidence>
<keyword evidence="2" id="KW-1185">Reference proteome</keyword>
<organism evidence="1 2">
    <name type="scientific">Mucilaginibacter panaciglaebae</name>
    <dbReference type="NCBI Taxonomy" id="502331"/>
    <lineage>
        <taxon>Bacteria</taxon>
        <taxon>Pseudomonadati</taxon>
        <taxon>Bacteroidota</taxon>
        <taxon>Sphingobacteriia</taxon>
        <taxon>Sphingobacteriales</taxon>
        <taxon>Sphingobacteriaceae</taxon>
        <taxon>Mucilaginibacter</taxon>
    </lineage>
</organism>
<name>A0ABP7X474_9SPHI</name>
<proteinExistence type="predicted"/>
<accession>A0ABP7X474</accession>
<dbReference type="EMBL" id="BAABCV010000013">
    <property type="protein sequence ID" value="GAA4103766.1"/>
    <property type="molecule type" value="Genomic_DNA"/>
</dbReference>
<evidence type="ECO:0000313" key="1">
    <source>
        <dbReference type="EMBL" id="GAA4103766.1"/>
    </source>
</evidence>
<comment type="caution">
    <text evidence="1">The sequence shown here is derived from an EMBL/GenBank/DDBJ whole genome shotgun (WGS) entry which is preliminary data.</text>
</comment>
<dbReference type="Proteomes" id="UP001500841">
    <property type="component" value="Unassembled WGS sequence"/>
</dbReference>